<organism evidence="1 2">
    <name type="scientific">Kordia antarctica</name>
    <dbReference type="NCBI Taxonomy" id="1218801"/>
    <lineage>
        <taxon>Bacteria</taxon>
        <taxon>Pseudomonadati</taxon>
        <taxon>Bacteroidota</taxon>
        <taxon>Flavobacteriia</taxon>
        <taxon>Flavobacteriales</taxon>
        <taxon>Flavobacteriaceae</taxon>
        <taxon>Kordia</taxon>
    </lineage>
</organism>
<evidence type="ECO:0000313" key="1">
    <source>
        <dbReference type="EMBL" id="QHI35493.1"/>
    </source>
</evidence>
<keyword evidence="2" id="KW-1185">Reference proteome</keyword>
<reference evidence="1 2" key="1">
    <citation type="journal article" date="2013" name="Int. J. Syst. Evol. Microbiol.">
        <title>Kordia antarctica sp. nov., isolated from Antarctic seawater.</title>
        <authorList>
            <person name="Baek K."/>
            <person name="Choi A."/>
            <person name="Kang I."/>
            <person name="Lee K."/>
            <person name="Cho J.C."/>
        </authorList>
    </citation>
    <scope>NUCLEOTIDE SEQUENCE [LARGE SCALE GENOMIC DNA]</scope>
    <source>
        <strain evidence="1 2">IMCC3317</strain>
    </source>
</reference>
<evidence type="ECO:0000313" key="2">
    <source>
        <dbReference type="Proteomes" id="UP000464657"/>
    </source>
</evidence>
<accession>A0A7L4ZFP1</accession>
<dbReference type="Proteomes" id="UP000464657">
    <property type="component" value="Chromosome"/>
</dbReference>
<dbReference type="OrthoDB" id="73314at2"/>
<dbReference type="AlphaFoldDB" id="A0A7L4ZFP1"/>
<dbReference type="NCBIfam" id="TIGR02241">
    <property type="entry name" value="conserved hypothetical phage tail region protein"/>
    <property type="match status" value="1"/>
</dbReference>
<name>A0A7L4ZFP1_9FLAO</name>
<evidence type="ECO:0008006" key="3">
    <source>
        <dbReference type="Google" id="ProtNLM"/>
    </source>
</evidence>
<dbReference type="GO" id="GO:0005198">
    <property type="term" value="F:structural molecule activity"/>
    <property type="evidence" value="ECO:0007669"/>
    <property type="project" value="InterPro"/>
</dbReference>
<dbReference type="Pfam" id="PF06841">
    <property type="entry name" value="Phage_T4_gp19"/>
    <property type="match status" value="1"/>
</dbReference>
<proteinExistence type="predicted"/>
<dbReference type="EMBL" id="CP019288">
    <property type="protein sequence ID" value="QHI35493.1"/>
    <property type="molecule type" value="Genomic_DNA"/>
</dbReference>
<dbReference type="PANTHER" id="PTHR38009:SF1">
    <property type="entry name" value="CONSERVED HYPOTHETICAL PHAGE TAIL PROTEIN"/>
    <property type="match status" value="1"/>
</dbReference>
<dbReference type="KEGG" id="kan:IMCC3317_08390"/>
<dbReference type="InterPro" id="IPR011747">
    <property type="entry name" value="CHP02241"/>
</dbReference>
<sequence length="145" mass="16466">MAAVYPLPKFHFQVEWGGTKIGFQEVTGLDMEFEKLEYREGSSPQYSKINMPGMVKYTDIVLKRGVFKGDNEFFDWMKTNQLNKAERRDITISLLDENHAPVIVWKVLNAWALKIQSTDLKAEASEVAVESITLAHEGLTVVNEG</sequence>
<dbReference type="PANTHER" id="PTHR38009">
    <property type="entry name" value="CONSERVED HYPOTHETICAL PHAGE TAIL PROTEIN"/>
    <property type="match status" value="1"/>
</dbReference>
<dbReference type="RefSeq" id="WP_160128233.1">
    <property type="nucleotide sequence ID" value="NZ_CP019288.1"/>
</dbReference>
<protein>
    <recommendedName>
        <fullName evidence="3">T4-like virus tail tube protein gp19</fullName>
    </recommendedName>
</protein>
<gene>
    <name evidence="1" type="ORF">IMCC3317_08390</name>
</gene>
<dbReference type="InterPro" id="IPR010667">
    <property type="entry name" value="Phage_T4_Gp19"/>
</dbReference>